<feature type="signal peptide" evidence="1">
    <location>
        <begin position="1"/>
        <end position="31"/>
    </location>
</feature>
<name>A0ABV8SJM9_9GAMM</name>
<dbReference type="SUPFAM" id="SSF101898">
    <property type="entry name" value="NHL repeat"/>
    <property type="match status" value="1"/>
</dbReference>
<evidence type="ECO:0000313" key="3">
    <source>
        <dbReference type="Proteomes" id="UP001595904"/>
    </source>
</evidence>
<evidence type="ECO:0000256" key="1">
    <source>
        <dbReference type="SAM" id="SignalP"/>
    </source>
</evidence>
<dbReference type="Proteomes" id="UP001595904">
    <property type="component" value="Unassembled WGS sequence"/>
</dbReference>
<protein>
    <submittedName>
        <fullName evidence="2">ScyD/ScyE family protein</fullName>
    </submittedName>
</protein>
<dbReference type="NCBIfam" id="NF033206">
    <property type="entry name" value="ScyE_fam"/>
    <property type="match status" value="1"/>
</dbReference>
<reference evidence="3" key="1">
    <citation type="journal article" date="2019" name="Int. J. Syst. Evol. Microbiol.">
        <title>The Global Catalogue of Microorganisms (GCM) 10K type strain sequencing project: providing services to taxonomists for standard genome sequencing and annotation.</title>
        <authorList>
            <consortium name="The Broad Institute Genomics Platform"/>
            <consortium name="The Broad Institute Genome Sequencing Center for Infectious Disease"/>
            <person name="Wu L."/>
            <person name="Ma J."/>
        </authorList>
    </citation>
    <scope>NUCLEOTIDE SEQUENCE [LARGE SCALE GENOMIC DNA]</scope>
    <source>
        <strain evidence="3">CGMCC 1.10759</strain>
    </source>
</reference>
<dbReference type="RefSeq" id="WP_380593949.1">
    <property type="nucleotide sequence ID" value="NZ_JBHSDU010000001.1"/>
</dbReference>
<dbReference type="InterPro" id="IPR048031">
    <property type="entry name" value="ScyD/ScyE-like"/>
</dbReference>
<sequence length="399" mass="41662">MHAIHIRTLIRRVAIVTFGASASLANIAAHADDCAVVASGLRAPIGSVLTEEGDLLVSETGTLNVPNSGRISIVSPDGTRRTLLDGLPQGTNAAGGDASGPNSLTLRGRTVYVAIGQGDTVILGPMMGTWLPNPDVSSPIFSAILAIHLSSAAERQTKGFQLTEQQQMRLAGGETVTLSNGGGDRISIEVVVDFPDYESDPLPDLPANVRNSNPFGVLAGENNLFVTNGGLNRLVKVDLASGTYATLASFDRIQNLAGAAGPPSVEPVPTGISQVHGELLVSLFSGAPFLPGVSRIKTVDRTSGDQSDFITGLRTAIGVLPLRNGSDIDYLVLENNFAPVPGFPPTGAAIKRFETPTSTPTKVNQCTLDRPTSMSLDQSSGTIYVTELLRGTVVKVPFD</sequence>
<keyword evidence="1" id="KW-0732">Signal</keyword>
<organism evidence="2 3">
    <name type="scientific">Steroidobacter flavus</name>
    <dbReference type="NCBI Taxonomy" id="1842136"/>
    <lineage>
        <taxon>Bacteria</taxon>
        <taxon>Pseudomonadati</taxon>
        <taxon>Pseudomonadota</taxon>
        <taxon>Gammaproteobacteria</taxon>
        <taxon>Steroidobacterales</taxon>
        <taxon>Steroidobacteraceae</taxon>
        <taxon>Steroidobacter</taxon>
    </lineage>
</organism>
<accession>A0ABV8SJM9</accession>
<dbReference type="EMBL" id="JBHSDU010000001">
    <property type="protein sequence ID" value="MFC4307571.1"/>
    <property type="molecule type" value="Genomic_DNA"/>
</dbReference>
<gene>
    <name evidence="2" type="ORF">ACFPN2_00615</name>
</gene>
<comment type="caution">
    <text evidence="2">The sequence shown here is derived from an EMBL/GenBank/DDBJ whole genome shotgun (WGS) entry which is preliminary data.</text>
</comment>
<proteinExistence type="predicted"/>
<feature type="chain" id="PRO_5046320514" evidence="1">
    <location>
        <begin position="32"/>
        <end position="399"/>
    </location>
</feature>
<keyword evidence="3" id="KW-1185">Reference proteome</keyword>
<evidence type="ECO:0000313" key="2">
    <source>
        <dbReference type="EMBL" id="MFC4307571.1"/>
    </source>
</evidence>